<gene>
    <name evidence="1" type="ORF">CIT31_14950</name>
</gene>
<sequence length="89" mass="9857">MLELVEEWSLGPDHPLKQPMLRCAPALIQNEPLPWHEASAVMQEIGLYDGQRAALGIAYFAGDNSTSEGEIGLSNTNHRIRETWVTKGV</sequence>
<evidence type="ECO:0000313" key="2">
    <source>
        <dbReference type="Proteomes" id="UP000215931"/>
    </source>
</evidence>
<dbReference type="AlphaFoldDB" id="A0A271KK02"/>
<name>A0A271KK02_9HYPH</name>
<accession>A0A271KK02</accession>
<dbReference type="EMBL" id="NPKH01000020">
    <property type="protein sequence ID" value="PAP95329.1"/>
    <property type="molecule type" value="Genomic_DNA"/>
</dbReference>
<organism evidence="1 2">
    <name type="scientific">Mesorhizobium wenxiniae</name>
    <dbReference type="NCBI Taxonomy" id="2014805"/>
    <lineage>
        <taxon>Bacteria</taxon>
        <taxon>Pseudomonadati</taxon>
        <taxon>Pseudomonadota</taxon>
        <taxon>Alphaproteobacteria</taxon>
        <taxon>Hyphomicrobiales</taxon>
        <taxon>Phyllobacteriaceae</taxon>
        <taxon>Mesorhizobium</taxon>
    </lineage>
</organism>
<evidence type="ECO:0000313" key="1">
    <source>
        <dbReference type="EMBL" id="PAP95329.1"/>
    </source>
</evidence>
<dbReference type="OrthoDB" id="9974468at2"/>
<reference evidence="1 2" key="1">
    <citation type="submission" date="2017-08" db="EMBL/GenBank/DDBJ databases">
        <title>Mesorhizobium wenxinae sp. nov., a novel rhizobial species isolated from root nodules of chickpea (Cicer arietinum L.).</title>
        <authorList>
            <person name="Zhang J."/>
        </authorList>
    </citation>
    <scope>NUCLEOTIDE SEQUENCE [LARGE SCALE GENOMIC DNA]</scope>
    <source>
        <strain evidence="2">WYCCWR 10019</strain>
    </source>
</reference>
<protein>
    <submittedName>
        <fullName evidence="1">Uncharacterized protein</fullName>
    </submittedName>
</protein>
<keyword evidence="2" id="KW-1185">Reference proteome</keyword>
<dbReference type="Proteomes" id="UP000215931">
    <property type="component" value="Unassembled WGS sequence"/>
</dbReference>
<comment type="caution">
    <text evidence="1">The sequence shown here is derived from an EMBL/GenBank/DDBJ whole genome shotgun (WGS) entry which is preliminary data.</text>
</comment>
<dbReference type="RefSeq" id="WP_095519173.1">
    <property type="nucleotide sequence ID" value="NZ_NPKH01000020.1"/>
</dbReference>
<proteinExistence type="predicted"/>